<dbReference type="EMBL" id="BMNB01000031">
    <property type="protein sequence ID" value="GGM59278.1"/>
    <property type="molecule type" value="Genomic_DNA"/>
</dbReference>
<reference evidence="1" key="1">
    <citation type="journal article" date="2014" name="Int. J. Syst. Evol. Microbiol.">
        <title>Complete genome sequence of Corynebacterium casei LMG S-19264T (=DSM 44701T), isolated from a smear-ripened cheese.</title>
        <authorList>
            <consortium name="US DOE Joint Genome Institute (JGI-PGF)"/>
            <person name="Walter F."/>
            <person name="Albersmeier A."/>
            <person name="Kalinowski J."/>
            <person name="Ruckert C."/>
        </authorList>
    </citation>
    <scope>NUCLEOTIDE SEQUENCE</scope>
    <source>
        <strain evidence="1">CGMCC 4.7312</strain>
    </source>
</reference>
<gene>
    <name evidence="1" type="ORF">GCM10011608_50480</name>
</gene>
<evidence type="ECO:0008006" key="3">
    <source>
        <dbReference type="Google" id="ProtNLM"/>
    </source>
</evidence>
<dbReference type="RefSeq" id="WP_189048609.1">
    <property type="nucleotide sequence ID" value="NZ_BMNB01000031.1"/>
</dbReference>
<reference evidence="1" key="2">
    <citation type="submission" date="2020-09" db="EMBL/GenBank/DDBJ databases">
        <authorList>
            <person name="Sun Q."/>
            <person name="Zhou Y."/>
        </authorList>
    </citation>
    <scope>NUCLEOTIDE SEQUENCE</scope>
    <source>
        <strain evidence="1">CGMCC 4.7312</strain>
    </source>
</reference>
<organism evidence="1 2">
    <name type="scientific">Micromonospora sonchi</name>
    <dbReference type="NCBI Taxonomy" id="1763543"/>
    <lineage>
        <taxon>Bacteria</taxon>
        <taxon>Bacillati</taxon>
        <taxon>Actinomycetota</taxon>
        <taxon>Actinomycetes</taxon>
        <taxon>Micromonosporales</taxon>
        <taxon>Micromonosporaceae</taxon>
        <taxon>Micromonospora</taxon>
    </lineage>
</organism>
<sequence length="88" mass="9983">MSGRCRAHLPSRPTWRCHACGNAWPCGAAKVKLLAEYGRDRISLLIYLATLQEESAEQLAELGYPVRPSTLHHRFIGWVPIRSSPDRR</sequence>
<dbReference type="AlphaFoldDB" id="A0A917U5S6"/>
<accession>A0A917U5S6</accession>
<proteinExistence type="predicted"/>
<dbReference type="Proteomes" id="UP000608890">
    <property type="component" value="Unassembled WGS sequence"/>
</dbReference>
<name>A0A917U5S6_9ACTN</name>
<protein>
    <recommendedName>
        <fullName evidence="3">Flavin reductase</fullName>
    </recommendedName>
</protein>
<evidence type="ECO:0000313" key="1">
    <source>
        <dbReference type="EMBL" id="GGM59278.1"/>
    </source>
</evidence>
<evidence type="ECO:0000313" key="2">
    <source>
        <dbReference type="Proteomes" id="UP000608890"/>
    </source>
</evidence>
<keyword evidence="2" id="KW-1185">Reference proteome</keyword>
<comment type="caution">
    <text evidence="1">The sequence shown here is derived from an EMBL/GenBank/DDBJ whole genome shotgun (WGS) entry which is preliminary data.</text>
</comment>